<dbReference type="AlphaFoldDB" id="A0A495XN37"/>
<sequence>MAYELDIDPAARAQIAALPPEGLGALVEAFEVLSLVPERGEPVNAANPTGGLYQLPFGSGRGLITYLLLQDQDRVDVLVVMWIAFT</sequence>
<dbReference type="Proteomes" id="UP000272729">
    <property type="component" value="Unassembled WGS sequence"/>
</dbReference>
<keyword evidence="2" id="KW-1185">Reference proteome</keyword>
<gene>
    <name evidence="1" type="ORF">DFJ66_7210</name>
</gene>
<evidence type="ECO:0000313" key="2">
    <source>
        <dbReference type="Proteomes" id="UP000272729"/>
    </source>
</evidence>
<dbReference type="OrthoDB" id="3541030at2"/>
<accession>A0A495XN37</accession>
<dbReference type="RefSeq" id="WP_121227977.1">
    <property type="nucleotide sequence ID" value="NZ_JBIUBA010000034.1"/>
</dbReference>
<proteinExistence type="predicted"/>
<protein>
    <submittedName>
        <fullName evidence="1">Uncharacterized protein</fullName>
    </submittedName>
</protein>
<comment type="caution">
    <text evidence="1">The sequence shown here is derived from an EMBL/GenBank/DDBJ whole genome shotgun (WGS) entry which is preliminary data.</text>
</comment>
<reference evidence="1 2" key="1">
    <citation type="submission" date="2018-10" db="EMBL/GenBank/DDBJ databases">
        <title>Sequencing the genomes of 1000 actinobacteria strains.</title>
        <authorList>
            <person name="Klenk H.-P."/>
        </authorList>
    </citation>
    <scope>NUCLEOTIDE SEQUENCE [LARGE SCALE GENOMIC DNA]</scope>
    <source>
        <strain evidence="1 2">DSM 43911</strain>
    </source>
</reference>
<dbReference type="EMBL" id="RBXR01000001">
    <property type="protein sequence ID" value="RKT73873.1"/>
    <property type="molecule type" value="Genomic_DNA"/>
</dbReference>
<organism evidence="1 2">
    <name type="scientific">Saccharothrix variisporea</name>
    <dbReference type="NCBI Taxonomy" id="543527"/>
    <lineage>
        <taxon>Bacteria</taxon>
        <taxon>Bacillati</taxon>
        <taxon>Actinomycetota</taxon>
        <taxon>Actinomycetes</taxon>
        <taxon>Pseudonocardiales</taxon>
        <taxon>Pseudonocardiaceae</taxon>
        <taxon>Saccharothrix</taxon>
    </lineage>
</organism>
<evidence type="ECO:0000313" key="1">
    <source>
        <dbReference type="EMBL" id="RKT73873.1"/>
    </source>
</evidence>
<name>A0A495XN37_9PSEU</name>